<name>A0A1C5I6G3_9ACTN</name>
<dbReference type="Proteomes" id="UP000198217">
    <property type="component" value="Chromosome I"/>
</dbReference>
<keyword evidence="2" id="KW-1185">Reference proteome</keyword>
<sequence length="152" mass="16826">MAQAAAAKPFFYSLNGYTPQALEWANATSMPLFTYSADGRVLAQNSAAHTLAPGSARIGGGKLGFFEQARADKYRRELEKLRQDINDLTVLMHKRTQSRRPAVRRSAGEAGGLLLNASRTLDGSDVLPPADRRREDFHRAVRDALKLARRML</sequence>
<evidence type="ECO:0000313" key="2">
    <source>
        <dbReference type="Proteomes" id="UP000198217"/>
    </source>
</evidence>
<reference evidence="1 2" key="1">
    <citation type="submission" date="2016-06" db="EMBL/GenBank/DDBJ databases">
        <authorList>
            <person name="Kjaerup R.B."/>
            <person name="Dalgaard T.S."/>
            <person name="Juul-Madsen H.R."/>
        </authorList>
    </citation>
    <scope>NUCLEOTIDE SEQUENCE [LARGE SCALE GENOMIC DNA]</scope>
    <source>
        <strain evidence="1 2">DSM 43904</strain>
    </source>
</reference>
<dbReference type="AlphaFoldDB" id="A0A1C5I6G3"/>
<evidence type="ECO:0000313" key="1">
    <source>
        <dbReference type="EMBL" id="SCG53536.1"/>
    </source>
</evidence>
<proteinExistence type="predicted"/>
<protein>
    <submittedName>
        <fullName evidence="1">Uncharacterized protein</fullName>
    </submittedName>
</protein>
<dbReference type="EMBL" id="LT607750">
    <property type="protein sequence ID" value="SCG53536.1"/>
    <property type="molecule type" value="Genomic_DNA"/>
</dbReference>
<organism evidence="1 2">
    <name type="scientific">Micromonospora echinaurantiaca</name>
    <dbReference type="NCBI Taxonomy" id="47857"/>
    <lineage>
        <taxon>Bacteria</taxon>
        <taxon>Bacillati</taxon>
        <taxon>Actinomycetota</taxon>
        <taxon>Actinomycetes</taxon>
        <taxon>Micromonosporales</taxon>
        <taxon>Micromonosporaceae</taxon>
        <taxon>Micromonospora</taxon>
    </lineage>
</organism>
<accession>A0A1C5I6G3</accession>
<gene>
    <name evidence="1" type="ORF">GA0070609_2837</name>
</gene>